<keyword evidence="2 3" id="KW-0732">Signal</keyword>
<accession>A0AAV6P7D2</accession>
<evidence type="ECO:0000256" key="3">
    <source>
        <dbReference type="SAM" id="SignalP"/>
    </source>
</evidence>
<feature type="non-terminal residue" evidence="4">
    <location>
        <position position="1"/>
    </location>
</feature>
<proteinExistence type="inferred from homology"/>
<protein>
    <recommendedName>
        <fullName evidence="6">Stigma-specific Stig1 family protein</fullName>
    </recommendedName>
</protein>
<keyword evidence="5" id="KW-1185">Reference proteome</keyword>
<sequence>MPLSTLAHLSLLLSLFFLIQAEPEPEPEPLPSSPWLNNKLDDYTDHDADIEFFQNHNCSRKQHFCWKNQKDGWKRKKIMRCCKHRCVDVRSDVENCGFCGKICPFPRRCCRAEPKGRWKPLYSSKDRCSAGGGLAE</sequence>
<evidence type="ECO:0000313" key="4">
    <source>
        <dbReference type="EMBL" id="KAG6607787.1"/>
    </source>
</evidence>
<evidence type="ECO:0008006" key="6">
    <source>
        <dbReference type="Google" id="ProtNLM"/>
    </source>
</evidence>
<dbReference type="EMBL" id="JAGKQH010000001">
    <property type="protein sequence ID" value="KAG6607787.1"/>
    <property type="molecule type" value="Genomic_DNA"/>
</dbReference>
<gene>
    <name evidence="4" type="ORF">SDJN03_01129</name>
</gene>
<comment type="similarity">
    <text evidence="1">Belongs to the STIG1 family.</text>
</comment>
<evidence type="ECO:0000256" key="1">
    <source>
        <dbReference type="ARBA" id="ARBA00006010"/>
    </source>
</evidence>
<evidence type="ECO:0000256" key="2">
    <source>
        <dbReference type="ARBA" id="ARBA00022729"/>
    </source>
</evidence>
<comment type="caution">
    <text evidence="4">The sequence shown here is derived from an EMBL/GenBank/DDBJ whole genome shotgun (WGS) entry which is preliminary data.</text>
</comment>
<evidence type="ECO:0000313" key="5">
    <source>
        <dbReference type="Proteomes" id="UP000685013"/>
    </source>
</evidence>
<dbReference type="Pfam" id="PF04885">
    <property type="entry name" value="Stig1"/>
    <property type="match status" value="1"/>
</dbReference>
<feature type="signal peptide" evidence="3">
    <location>
        <begin position="1"/>
        <end position="21"/>
    </location>
</feature>
<dbReference type="PANTHER" id="PTHR33227:SF48">
    <property type="entry name" value="STIGMA-SPECIFIC STIG1-LIKE PROTEIN 4"/>
    <property type="match status" value="1"/>
</dbReference>
<dbReference type="AlphaFoldDB" id="A0AAV6P7D2"/>
<dbReference type="InterPro" id="IPR006969">
    <property type="entry name" value="Stig-like"/>
</dbReference>
<feature type="chain" id="PRO_5043798256" description="Stigma-specific Stig1 family protein" evidence="3">
    <location>
        <begin position="22"/>
        <end position="136"/>
    </location>
</feature>
<dbReference type="Proteomes" id="UP000685013">
    <property type="component" value="Chromosome 1"/>
</dbReference>
<organism evidence="4 5">
    <name type="scientific">Cucurbita argyrosperma subsp. sororia</name>
    <dbReference type="NCBI Taxonomy" id="37648"/>
    <lineage>
        <taxon>Eukaryota</taxon>
        <taxon>Viridiplantae</taxon>
        <taxon>Streptophyta</taxon>
        <taxon>Embryophyta</taxon>
        <taxon>Tracheophyta</taxon>
        <taxon>Spermatophyta</taxon>
        <taxon>Magnoliopsida</taxon>
        <taxon>eudicotyledons</taxon>
        <taxon>Gunneridae</taxon>
        <taxon>Pentapetalae</taxon>
        <taxon>rosids</taxon>
        <taxon>fabids</taxon>
        <taxon>Cucurbitales</taxon>
        <taxon>Cucurbitaceae</taxon>
        <taxon>Cucurbiteae</taxon>
        <taxon>Cucurbita</taxon>
    </lineage>
</organism>
<name>A0AAV6P7D2_9ROSI</name>
<reference evidence="4 5" key="1">
    <citation type="journal article" date="2021" name="Hortic Res">
        <title>The domestication of Cucurbita argyrosperma as revealed by the genome of its wild relative.</title>
        <authorList>
            <person name="Barrera-Redondo J."/>
            <person name="Sanchez-de la Vega G."/>
            <person name="Aguirre-Liguori J.A."/>
            <person name="Castellanos-Morales G."/>
            <person name="Gutierrez-Guerrero Y.T."/>
            <person name="Aguirre-Dugua X."/>
            <person name="Aguirre-Planter E."/>
            <person name="Tenaillon M.I."/>
            <person name="Lira-Saade R."/>
            <person name="Eguiarte L.E."/>
        </authorList>
    </citation>
    <scope>NUCLEOTIDE SEQUENCE [LARGE SCALE GENOMIC DNA]</scope>
    <source>
        <strain evidence="4">JBR-2021</strain>
    </source>
</reference>
<dbReference type="PANTHER" id="PTHR33227">
    <property type="entry name" value="STIGMA-SPECIFIC STIG1-LIKE PROTEIN 3"/>
    <property type="match status" value="1"/>
</dbReference>